<dbReference type="EMBL" id="CR382133">
    <property type="protein sequence ID" value="CAG84835.2"/>
    <property type="molecule type" value="Genomic_DNA"/>
</dbReference>
<keyword evidence="1" id="KW-0812">Transmembrane</keyword>
<evidence type="ECO:0000313" key="2">
    <source>
        <dbReference type="EMBL" id="CAG84835.2"/>
    </source>
</evidence>
<dbReference type="AlphaFoldDB" id="Q6BY59"/>
<evidence type="ECO:0000313" key="3">
    <source>
        <dbReference type="Proteomes" id="UP000000599"/>
    </source>
</evidence>
<dbReference type="InParanoid" id="Q6BY59"/>
<gene>
    <name evidence="2" type="ordered locus">DEHA2A12188g</name>
</gene>
<evidence type="ECO:0000256" key="1">
    <source>
        <dbReference type="SAM" id="Phobius"/>
    </source>
</evidence>
<sequence length="112" mass="12856">MLHEYLTSTFVSCYIPQLESGGIAMRNRDLIRGDAADQLCEDNGVSSKSSRIRSVLFARLIPHKIGTGWSILYLLRCALLIFVGRCMISVRWVKHFDRREGIFRRTGPRLKN</sequence>
<accession>Q6BY59</accession>
<dbReference type="RefSeq" id="XP_456860.2">
    <property type="nucleotide sequence ID" value="XM_456860.1"/>
</dbReference>
<reference evidence="2 3" key="1">
    <citation type="journal article" date="2004" name="Nature">
        <title>Genome evolution in yeasts.</title>
        <authorList>
            <consortium name="Genolevures"/>
            <person name="Dujon B."/>
            <person name="Sherman D."/>
            <person name="Fischer G."/>
            <person name="Durrens P."/>
            <person name="Casaregola S."/>
            <person name="Lafontaine I."/>
            <person name="de Montigny J."/>
            <person name="Marck C."/>
            <person name="Neuveglise C."/>
            <person name="Talla E."/>
            <person name="Goffard N."/>
            <person name="Frangeul L."/>
            <person name="Aigle M."/>
            <person name="Anthouard V."/>
            <person name="Babour A."/>
            <person name="Barbe V."/>
            <person name="Barnay S."/>
            <person name="Blanchin S."/>
            <person name="Beckerich J.M."/>
            <person name="Beyne E."/>
            <person name="Bleykasten C."/>
            <person name="Boisrame A."/>
            <person name="Boyer J."/>
            <person name="Cattolico L."/>
            <person name="Confanioleri F."/>
            <person name="de Daruvar A."/>
            <person name="Despons L."/>
            <person name="Fabre E."/>
            <person name="Fairhead C."/>
            <person name="Ferry-Dumazet H."/>
            <person name="Groppi A."/>
            <person name="Hantraye F."/>
            <person name="Hennequin C."/>
            <person name="Jauniaux N."/>
            <person name="Joyet P."/>
            <person name="Kachouri R."/>
            <person name="Kerrest A."/>
            <person name="Koszul R."/>
            <person name="Lemaire M."/>
            <person name="Lesur I."/>
            <person name="Ma L."/>
            <person name="Muller H."/>
            <person name="Nicaud J.M."/>
            <person name="Nikolski M."/>
            <person name="Oztas S."/>
            <person name="Ozier-Kalogeropoulos O."/>
            <person name="Pellenz S."/>
            <person name="Potier S."/>
            <person name="Richard G.F."/>
            <person name="Straub M.L."/>
            <person name="Suleau A."/>
            <person name="Swennene D."/>
            <person name="Tekaia F."/>
            <person name="Wesolowski-Louvel M."/>
            <person name="Westhof E."/>
            <person name="Wirth B."/>
            <person name="Zeniou-Meyer M."/>
            <person name="Zivanovic I."/>
            <person name="Bolotin-Fukuhara M."/>
            <person name="Thierry A."/>
            <person name="Bouchier C."/>
            <person name="Caudron B."/>
            <person name="Scarpelli C."/>
            <person name="Gaillardin C."/>
            <person name="Weissenbach J."/>
            <person name="Wincker P."/>
            <person name="Souciet J.L."/>
        </authorList>
    </citation>
    <scope>NUCLEOTIDE SEQUENCE [LARGE SCALE GENOMIC DNA]</scope>
    <source>
        <strain evidence="3">ATCC 36239 / CBS 767 / BCRC 21394 / JCM 1990 / NBRC 0083 / IGC 2968</strain>
    </source>
</reference>
<dbReference type="Proteomes" id="UP000000599">
    <property type="component" value="Chromosome A"/>
</dbReference>
<dbReference type="VEuPathDB" id="FungiDB:DEHA2A12188g"/>
<name>Q6BY59_DEBHA</name>
<protein>
    <submittedName>
        <fullName evidence="2">DEHA2A12188p</fullName>
    </submittedName>
</protein>
<keyword evidence="1" id="KW-0472">Membrane</keyword>
<keyword evidence="1" id="KW-1133">Transmembrane helix</keyword>
<dbReference type="GeneID" id="2899501"/>
<feature type="transmembrane region" description="Helical" evidence="1">
    <location>
        <begin position="71"/>
        <end position="93"/>
    </location>
</feature>
<dbReference type="HOGENOM" id="CLU_2145777_0_0_1"/>
<keyword evidence="3" id="KW-1185">Reference proteome</keyword>
<organism evidence="2 3">
    <name type="scientific">Debaryomyces hansenii (strain ATCC 36239 / CBS 767 / BCRC 21394 / JCM 1990 / NBRC 0083 / IGC 2968)</name>
    <name type="common">Yeast</name>
    <name type="synonym">Torulaspora hansenii</name>
    <dbReference type="NCBI Taxonomy" id="284592"/>
    <lineage>
        <taxon>Eukaryota</taxon>
        <taxon>Fungi</taxon>
        <taxon>Dikarya</taxon>
        <taxon>Ascomycota</taxon>
        <taxon>Saccharomycotina</taxon>
        <taxon>Pichiomycetes</taxon>
        <taxon>Debaryomycetaceae</taxon>
        <taxon>Debaryomyces</taxon>
    </lineage>
</organism>
<dbReference type="KEGG" id="dha:DEHA2A12188g"/>
<proteinExistence type="predicted"/>